<dbReference type="PANTHER" id="PTHR13457">
    <property type="entry name" value="BAP28"/>
    <property type="match status" value="1"/>
</dbReference>
<dbReference type="PROSITE" id="PS50077">
    <property type="entry name" value="HEAT_REPEAT"/>
    <property type="match status" value="1"/>
</dbReference>
<name>A0A9R1TW45_9HYME</name>
<dbReference type="Pfam" id="PF23243">
    <property type="entry name" value="HEAT_HEATR1"/>
    <property type="match status" value="1"/>
</dbReference>
<comment type="function">
    <text evidence="8">Involved in nucleolar processing of pre-18S ribosomal RNA.</text>
</comment>
<evidence type="ECO:0000256" key="2">
    <source>
        <dbReference type="ARBA" id="ARBA00010559"/>
    </source>
</evidence>
<dbReference type="InterPro" id="IPR021133">
    <property type="entry name" value="HEAT_type_2"/>
</dbReference>
<keyword evidence="5 8" id="KW-0539">Nucleus</keyword>
<dbReference type="RefSeq" id="XP_011298261.1">
    <property type="nucleotide sequence ID" value="XM_011299959.1"/>
</dbReference>
<dbReference type="InterPro" id="IPR040191">
    <property type="entry name" value="UTP10"/>
</dbReference>
<evidence type="ECO:0000256" key="5">
    <source>
        <dbReference type="ARBA" id="ARBA00023242"/>
    </source>
</evidence>
<evidence type="ECO:0000256" key="3">
    <source>
        <dbReference type="ARBA" id="ARBA00022517"/>
    </source>
</evidence>
<keyword evidence="10" id="KW-1185">Reference proteome</keyword>
<sequence>QLCRKTKLTESTMEYLMVRALKNPKLKHDLILLICSLYEISSNRPSSVSEKIVRRISGFDWFCNEISSVKSHGVRVTKFVIPLVESAIKIVLKDPLENAEIRSLVNDIFQKIKFDGSEVDLILRNTLKPNLISDELTKDGKIFLSTLYNYLEVRYPLQFDEYLKKLMKTSEVNPESKAALRFLMKWHEGVECTRKSIELFDKLNHYSAEQRILALNFLAESPSDLADGFQDMVIKSILEKFNDDDVRVVRALLKFPVKTLTSLFPADILTDRLMVLLSQCHTEKKNVLAKPAVKLLLELCDDGDDTCLFIATLPYLFPSSDTETKIAILVLESEFAAKNKYLSAVKENIQGKADAALICSAAFHNILKREILPPTENILTTMKTSYDNDATSLFFNLILLGSVCRVPVGSLPSNIALEVIEMAAEMMKKYPKVGSLPDCNQLNGDRIQDGLKLTSQGILPLQAVTYVLEMVHRRLELKANRLLDFEGSPQTTRLILRLVEILFEGMTSPKRQPHYSWCLKIFFQRHFPTGEDMLRFLSEFFIKPVNAQTSLHALNVTSKVLSKSESFQWIFGDRVFLPNFLIALSRQNRQCREAAVDILKRLSQTFNLEMEGCSKLLSKLSKRSSELAMDPDQLSLILYTLLSPDPDVRAQLKKEARGQLEKTQEFLFDIISDENTPIHVTSQLLEVLVHVNGPELLKTLSVKGLEFLEKLQSNPKHMDSMSMALKNILQRFNSTTVSALVDDTVWKFFKTAITNHRLFLATENGEHPASVILIKQIDLVFFENAGKISESLQRKIFALFVDIVTDCEIGSIVAVANRTVRKIVIDAQLIVEELKCMSEAKCSDEVEGMKKSRASRTKRHSKSLDISQRPEIINTRDWKRGITILEFIQKADNIKNEKLLMPVLFNLLRMCLNFEEQSPLEYTNQLLLSNIHKLTMMNIPVPEPHLQVDLISQCIRTSHNPQTHHHALLVLVELFKVANIDIALHNIMPIFTFMGSSVLRQDDAYSIQIITKTIETIVPIINAADDETHACDILRIFIVSLTDIPEHRRIPLFVKLLQLLQNHLHLFYLLTFECLVLGQSHVSQDKKNSSQRFEFALTISQEFSPKVLIGVCIELVKFIRSLPVELEEDASKRNFSFPKKNIFDVAHNTPKQLRHYKYTAIQFLNALLSSPNFVDRSAYLDTSEREATKPLYDSLIIELVLLIESASKSADLHQGKLKGKYWKVLLHNLCDSLDAVNALLPNAVFIASVKKLMNHHHVTVKRKSLELLNTRLQQRKFNEEDYQDLLSLIDSLLETVSSQSKVLNQETEVIQQTALITLKFLAKFLAADNPLKFKPVLEITIDFLRTKEGPLLGSIVLCLAELCGTLRTHVIPYLSRFFPAILKLLKTRCCQESPDVVTISIVSALQKIVESVGNFLSLYLEQLLLELCKLSTLYADSDHPKIGIIVSRLKIIRQKLVSCIRMRVLLPAVEKTYTSLLKTQCYQCIPVLMGILGESFGSLTSQDLQGAIPEVTTFFLRVLQFREDVEDVIVPGDDHRSIQEFLGIADVEESAGKSLVALVLKLSEATFRPLYYKLYDWAARNPEKKLRNITFYRLSANIAECLKSLFILFAGHFLKHAAVLLQQNNLSIANEPVDNTLDDEPQRIELIESILTTLDRVFSYDAHSFVNQEKFDILSQPIVDCIEYTEGSKELFEERSRQLVVPCIASFASAIQDDSLHKQLVYQVLLKTRHTKSQVRSTALSALIEIARKLGEDFMPLLPETVPFLAELLEDEDEATERTAQNAVRTLEEILGEPLQKYF</sequence>
<keyword evidence="3 8" id="KW-0690">Ribosome biogenesis</keyword>
<comment type="subcellular location">
    <subcellularLocation>
        <location evidence="1 8">Nucleus</location>
        <location evidence="1 8">Nucleolus</location>
    </subcellularLocation>
</comment>
<protein>
    <recommendedName>
        <fullName evidence="8">HEAT repeat-containing protein 1</fullName>
    </recommendedName>
</protein>
<dbReference type="OrthoDB" id="31183at2759"/>
<keyword evidence="6 8" id="KW-0687">Ribonucleoprotein</keyword>
<evidence type="ECO:0000256" key="6">
    <source>
        <dbReference type="ARBA" id="ARBA00023274"/>
    </source>
</evidence>
<dbReference type="KEGG" id="fas:105263634"/>
<dbReference type="Gene3D" id="1.25.10.10">
    <property type="entry name" value="Leucine-rich Repeat Variant"/>
    <property type="match status" value="2"/>
</dbReference>
<evidence type="ECO:0000259" key="9">
    <source>
        <dbReference type="SMART" id="SM01036"/>
    </source>
</evidence>
<dbReference type="GO" id="GO:0034455">
    <property type="term" value="C:t-UTP complex"/>
    <property type="evidence" value="ECO:0007669"/>
    <property type="project" value="TreeGrafter"/>
</dbReference>
<dbReference type="PANTHER" id="PTHR13457:SF1">
    <property type="entry name" value="HEAT REPEAT-CONTAINING PROTEIN 1"/>
    <property type="match status" value="1"/>
</dbReference>
<comment type="similarity">
    <text evidence="2 8">Belongs to the HEATR1/UTP10 family.</text>
</comment>
<dbReference type="Proteomes" id="UP000694866">
    <property type="component" value="Unplaced"/>
</dbReference>
<feature type="repeat" description="HEAT" evidence="7">
    <location>
        <begin position="1761"/>
        <end position="1797"/>
    </location>
</feature>
<dbReference type="GO" id="GO:0030515">
    <property type="term" value="F:snoRNA binding"/>
    <property type="evidence" value="ECO:0007669"/>
    <property type="project" value="TreeGrafter"/>
</dbReference>
<dbReference type="InterPro" id="IPR016024">
    <property type="entry name" value="ARM-type_fold"/>
</dbReference>
<dbReference type="GO" id="GO:0000462">
    <property type="term" value="P:maturation of SSU-rRNA from tricistronic rRNA transcript (SSU-rRNA, 5.8S rRNA, LSU-rRNA)"/>
    <property type="evidence" value="ECO:0007669"/>
    <property type="project" value="TreeGrafter"/>
</dbReference>
<keyword evidence="4 8" id="KW-0698">rRNA processing</keyword>
<evidence type="ECO:0000256" key="7">
    <source>
        <dbReference type="PROSITE-ProRule" id="PRU00103"/>
    </source>
</evidence>
<dbReference type="InterPro" id="IPR056473">
    <property type="entry name" value="HEAT_Utp10/HEAT1"/>
</dbReference>
<evidence type="ECO:0000313" key="10">
    <source>
        <dbReference type="Proteomes" id="UP000694866"/>
    </source>
</evidence>
<dbReference type="InterPro" id="IPR012954">
    <property type="entry name" value="BP28_C_dom"/>
</dbReference>
<gene>
    <name evidence="11" type="primary">l(2)k09022</name>
</gene>
<dbReference type="SUPFAM" id="SSF48371">
    <property type="entry name" value="ARM repeat"/>
    <property type="match status" value="2"/>
</dbReference>
<dbReference type="GO" id="GO:0032040">
    <property type="term" value="C:small-subunit processome"/>
    <property type="evidence" value="ECO:0007669"/>
    <property type="project" value="TreeGrafter"/>
</dbReference>
<dbReference type="GeneID" id="105263634"/>
<dbReference type="GO" id="GO:0045943">
    <property type="term" value="P:positive regulation of transcription by RNA polymerase I"/>
    <property type="evidence" value="ECO:0007669"/>
    <property type="project" value="TreeGrafter"/>
</dbReference>
<organism evidence="10 11">
    <name type="scientific">Fopius arisanus</name>
    <dbReference type="NCBI Taxonomy" id="64838"/>
    <lineage>
        <taxon>Eukaryota</taxon>
        <taxon>Metazoa</taxon>
        <taxon>Ecdysozoa</taxon>
        <taxon>Arthropoda</taxon>
        <taxon>Hexapoda</taxon>
        <taxon>Insecta</taxon>
        <taxon>Pterygota</taxon>
        <taxon>Neoptera</taxon>
        <taxon>Endopterygota</taxon>
        <taxon>Hymenoptera</taxon>
        <taxon>Apocrita</taxon>
        <taxon>Ichneumonoidea</taxon>
        <taxon>Braconidae</taxon>
        <taxon>Opiinae</taxon>
        <taxon>Fopius</taxon>
    </lineage>
</organism>
<reference evidence="11" key="1">
    <citation type="submission" date="2025-08" db="UniProtKB">
        <authorList>
            <consortium name="RefSeq"/>
        </authorList>
    </citation>
    <scope>IDENTIFICATION</scope>
    <source>
        <strain evidence="11">USDA-PBARC FA_bdor</strain>
        <tissue evidence="11">Whole organism</tissue>
    </source>
</reference>
<dbReference type="Pfam" id="PF08146">
    <property type="entry name" value="BP28CT"/>
    <property type="match status" value="1"/>
</dbReference>
<feature type="non-terminal residue" evidence="11">
    <location>
        <position position="1"/>
    </location>
</feature>
<evidence type="ECO:0000313" key="11">
    <source>
        <dbReference type="RefSeq" id="XP_011298261.1"/>
    </source>
</evidence>
<evidence type="ECO:0000256" key="1">
    <source>
        <dbReference type="ARBA" id="ARBA00004604"/>
    </source>
</evidence>
<dbReference type="GO" id="GO:0030686">
    <property type="term" value="C:90S preribosome"/>
    <property type="evidence" value="ECO:0007669"/>
    <property type="project" value="TreeGrafter"/>
</dbReference>
<dbReference type="InterPro" id="IPR011989">
    <property type="entry name" value="ARM-like"/>
</dbReference>
<dbReference type="SMART" id="SM01036">
    <property type="entry name" value="BP28CT"/>
    <property type="match status" value="1"/>
</dbReference>
<evidence type="ECO:0000256" key="4">
    <source>
        <dbReference type="ARBA" id="ARBA00022552"/>
    </source>
</evidence>
<evidence type="ECO:0000256" key="8">
    <source>
        <dbReference type="RuleBase" id="RU367065"/>
    </source>
</evidence>
<feature type="domain" description="BP28 C-terminal" evidence="9">
    <location>
        <begin position="1501"/>
        <end position="1665"/>
    </location>
</feature>
<accession>A0A9R1TW45</accession>
<proteinExistence type="inferred from homology"/>